<proteinExistence type="predicted"/>
<accession>A0A351RAB6</accession>
<protein>
    <submittedName>
        <fullName evidence="2">Uncharacterized protein</fullName>
    </submittedName>
</protein>
<evidence type="ECO:0000313" key="3">
    <source>
        <dbReference type="Proteomes" id="UP000264313"/>
    </source>
</evidence>
<dbReference type="AlphaFoldDB" id="A0A351RAB6"/>
<reference evidence="2 3" key="1">
    <citation type="journal article" date="2018" name="Nat. Biotechnol.">
        <title>A standardized bacterial taxonomy based on genome phylogeny substantially revises the tree of life.</title>
        <authorList>
            <person name="Parks D.H."/>
            <person name="Chuvochina M."/>
            <person name="Waite D.W."/>
            <person name="Rinke C."/>
            <person name="Skarshewski A."/>
            <person name="Chaumeil P.A."/>
            <person name="Hugenholtz P."/>
        </authorList>
    </citation>
    <scope>NUCLEOTIDE SEQUENCE [LARGE SCALE GENOMIC DNA]</scope>
    <source>
        <strain evidence="2">UBA9958</strain>
    </source>
</reference>
<dbReference type="STRING" id="1132855.GCA_000384255_00747"/>
<feature type="chain" id="PRO_5016650899" evidence="1">
    <location>
        <begin position="22"/>
        <end position="101"/>
    </location>
</feature>
<feature type="signal peptide" evidence="1">
    <location>
        <begin position="1"/>
        <end position="21"/>
    </location>
</feature>
<dbReference type="Proteomes" id="UP000264313">
    <property type="component" value="Unassembled WGS sequence"/>
</dbReference>
<dbReference type="EMBL" id="DNAA01000124">
    <property type="protein sequence ID" value="HBA08987.1"/>
    <property type="molecule type" value="Genomic_DNA"/>
</dbReference>
<organism evidence="2 3">
    <name type="scientific">Methylotenera mobilis</name>
    <dbReference type="NCBI Taxonomy" id="359408"/>
    <lineage>
        <taxon>Bacteria</taxon>
        <taxon>Pseudomonadati</taxon>
        <taxon>Pseudomonadota</taxon>
        <taxon>Betaproteobacteria</taxon>
        <taxon>Nitrosomonadales</taxon>
        <taxon>Methylophilaceae</taxon>
        <taxon>Methylotenera</taxon>
    </lineage>
</organism>
<name>A0A351RAB6_9PROT</name>
<evidence type="ECO:0000313" key="2">
    <source>
        <dbReference type="EMBL" id="HBA08987.1"/>
    </source>
</evidence>
<comment type="caution">
    <text evidence="2">The sequence shown here is derived from an EMBL/GenBank/DDBJ whole genome shotgun (WGS) entry which is preliminary data.</text>
</comment>
<evidence type="ECO:0000256" key="1">
    <source>
        <dbReference type="SAM" id="SignalP"/>
    </source>
</evidence>
<keyword evidence="1" id="KW-0732">Signal</keyword>
<gene>
    <name evidence="2" type="ORF">DCW48_05115</name>
</gene>
<sequence>MKVFRSLLVALAIGAATLSSAQARDSVSLSINIGGPGYYAYPAVTHYVAPQVVYYPTHRIYHGAPYAYQPYPAVVYRGGHYYSGHRHHRGHGHHHGGGHRR</sequence>